<dbReference type="Gene3D" id="3.40.50.10190">
    <property type="entry name" value="BRCT domain"/>
    <property type="match status" value="1"/>
</dbReference>
<gene>
    <name evidence="2" type="ORF">J1605_016147</name>
</gene>
<name>A0AB34G8B4_ESCRO</name>
<dbReference type="PANTHER" id="PTHR14625">
    <property type="entry name" value="MICROCEPHALIN"/>
    <property type="match status" value="1"/>
</dbReference>
<dbReference type="Proteomes" id="UP001159641">
    <property type="component" value="Unassembled WGS sequence"/>
</dbReference>
<reference evidence="2 3" key="1">
    <citation type="submission" date="2022-11" db="EMBL/GenBank/DDBJ databases">
        <title>Whole genome sequence of Eschrichtius robustus ER-17-0199.</title>
        <authorList>
            <person name="Bruniche-Olsen A."/>
            <person name="Black A.N."/>
            <person name="Fields C.J."/>
            <person name="Walden K."/>
            <person name="Dewoody J.A."/>
        </authorList>
    </citation>
    <scope>NUCLEOTIDE SEQUENCE [LARGE SCALE GENOMIC DNA]</scope>
    <source>
        <strain evidence="2">ER-17-0199</strain>
        <tissue evidence="2">Blubber</tissue>
    </source>
</reference>
<evidence type="ECO:0000256" key="1">
    <source>
        <dbReference type="SAM" id="MobiDB-lite"/>
    </source>
</evidence>
<evidence type="ECO:0000313" key="3">
    <source>
        <dbReference type="Proteomes" id="UP001159641"/>
    </source>
</evidence>
<dbReference type="PANTHER" id="PTHR14625:SF3">
    <property type="entry name" value="MICROCEPHALIN"/>
    <property type="match status" value="1"/>
</dbReference>
<dbReference type="CDD" id="cd17736">
    <property type="entry name" value="BRCT_microcephalin_rpt2"/>
    <property type="match status" value="1"/>
</dbReference>
<evidence type="ECO:0000313" key="2">
    <source>
        <dbReference type="EMBL" id="KAJ8775749.1"/>
    </source>
</evidence>
<protein>
    <submittedName>
        <fullName evidence="2">Uncharacterized protein</fullName>
    </submittedName>
</protein>
<feature type="region of interest" description="Disordered" evidence="1">
    <location>
        <begin position="1"/>
        <end position="65"/>
    </location>
</feature>
<dbReference type="GO" id="GO:0000278">
    <property type="term" value="P:mitotic cell cycle"/>
    <property type="evidence" value="ECO:0007669"/>
    <property type="project" value="TreeGrafter"/>
</dbReference>
<organism evidence="2 3">
    <name type="scientific">Eschrichtius robustus</name>
    <name type="common">California gray whale</name>
    <name type="synonym">Eschrichtius gibbosus</name>
    <dbReference type="NCBI Taxonomy" id="9764"/>
    <lineage>
        <taxon>Eukaryota</taxon>
        <taxon>Metazoa</taxon>
        <taxon>Chordata</taxon>
        <taxon>Craniata</taxon>
        <taxon>Vertebrata</taxon>
        <taxon>Euteleostomi</taxon>
        <taxon>Mammalia</taxon>
        <taxon>Eutheria</taxon>
        <taxon>Laurasiatheria</taxon>
        <taxon>Artiodactyla</taxon>
        <taxon>Whippomorpha</taxon>
        <taxon>Cetacea</taxon>
        <taxon>Mysticeti</taxon>
        <taxon>Eschrichtiidae</taxon>
        <taxon>Eschrichtius</taxon>
    </lineage>
</organism>
<feature type="compositionally biased region" description="Polar residues" evidence="1">
    <location>
        <begin position="47"/>
        <end position="60"/>
    </location>
</feature>
<proteinExistence type="predicted"/>
<keyword evidence="3" id="KW-1185">Reference proteome</keyword>
<accession>A0AB34G8B4</accession>
<comment type="caution">
    <text evidence="2">The sequence shown here is derived from an EMBL/GenBank/DDBJ whole genome shotgun (WGS) entry which is preliminary data.</text>
</comment>
<dbReference type="AlphaFoldDB" id="A0AB34G8B4"/>
<dbReference type="EMBL" id="JAIQCJ010002574">
    <property type="protein sequence ID" value="KAJ8775749.1"/>
    <property type="molecule type" value="Genomic_DNA"/>
</dbReference>
<dbReference type="InterPro" id="IPR022047">
    <property type="entry name" value="Microcephalin-like"/>
</dbReference>
<sequence>MVSMDKNLDFRTGSGLNTGTLGHHSGKVHKDTFSPGYLGGETGPVPSKSQHQSQENGNAQDNEDHSIQTDVIGSMFSNEEHCKEKAGSLGLYRDRNEYFPPMKPYRRPLDGSPEESPLGVFGSSSFMHRTIQGTDACAMPTRTLVMTSMPSEKQNVVIQVVDKRKGFSLAGEVCGRPTHVLAGKPRRTQNALPPGIARGGWILSPSSGKAAASAKHASGLVS</sequence>
<dbReference type="InterPro" id="IPR036420">
    <property type="entry name" value="BRCT_dom_sf"/>
</dbReference>